<dbReference type="SMART" id="SM00670">
    <property type="entry name" value="PINc"/>
    <property type="match status" value="1"/>
</dbReference>
<dbReference type="Gene3D" id="3.40.50.1010">
    <property type="entry name" value="5'-nuclease"/>
    <property type="match status" value="1"/>
</dbReference>
<organism evidence="3 4">
    <name type="scientific">Daedalea quercina L-15889</name>
    <dbReference type="NCBI Taxonomy" id="1314783"/>
    <lineage>
        <taxon>Eukaryota</taxon>
        <taxon>Fungi</taxon>
        <taxon>Dikarya</taxon>
        <taxon>Basidiomycota</taxon>
        <taxon>Agaricomycotina</taxon>
        <taxon>Agaricomycetes</taxon>
        <taxon>Polyporales</taxon>
        <taxon>Fomitopsis</taxon>
    </lineage>
</organism>
<name>A0A165MB73_9APHY</name>
<evidence type="ECO:0000313" key="3">
    <source>
        <dbReference type="EMBL" id="KZT65453.1"/>
    </source>
</evidence>
<feature type="region of interest" description="Disordered" evidence="1">
    <location>
        <begin position="745"/>
        <end position="788"/>
    </location>
</feature>
<protein>
    <recommendedName>
        <fullName evidence="2">PIN domain-containing protein</fullName>
    </recommendedName>
</protein>
<feature type="compositionally biased region" description="Low complexity" evidence="1">
    <location>
        <begin position="1072"/>
        <end position="1083"/>
    </location>
</feature>
<dbReference type="Gene3D" id="1.25.40.10">
    <property type="entry name" value="Tetratricopeptide repeat domain"/>
    <property type="match status" value="1"/>
</dbReference>
<feature type="compositionally biased region" description="Acidic residues" evidence="1">
    <location>
        <begin position="1028"/>
        <end position="1053"/>
    </location>
</feature>
<sequence length="1281" mass="140320">MSDSPQQTHAAAHRRPAQPTDLANKIVALQRRQAAATKPRERVDRTPAPSGSSSTPRPTRAPSPRRLHAPPLLSPNIIVNQPVPSAMDADADDFSRRLKITSTSSPRPASRHHQAGPSSGSPSKLYNPNADSPRRPILTAEPEAMSDAASSSYAPRGPAPHGPRQAAPQSRAAPDSHRQLFDHRKDDPVRFSVLARPQASPNAGANRPHADRPTPTPKSSGDYVSASSTSSASYAHSTLSSNFTLSSATTDSSAPSGLFENPNARRSEDSSSSTNAFSMQLKKLYRGITALEQKILGEQRDKDPDEEGERNPQTVGILVKGRPGSGGGVAGGAEVRGGEDETEKWKRLLVDHKELAEKVQNLLALTLAPTVPASLRNIPTKYNLIARLWAHAFHRLLESLRQAASPPNNSIIALEYLQDFIYYAYTFYCALLEERNLCDFRSGWVEALGDLSRYQMAYCALVEKQQAATATLLSAPAPSSMTVLTESMAPAADAQIDTPRPSTPNAGGSSDRAELRAPAAPEAHARIDDSPPPSPGPAAKQLLEAPSVGLAAARAMELVPEKEHWRQVAREWYAKGLAGTPGAGKLHHHIGLLCRERDGSGEELRGMYHFVKSMITVHPYSTSREAILQLWSPAAQTRRQGPDADVAELYILLHGMLFTHIQMDDFRGVLDRFDEKLHIEDGAVVEERDWIMMAVINLGAILEYGRPTAVLRRIAGIAGRDGISARAGLSPAMATSSAGRVKLMAKKADEDDRKMDVDDEDASPRKSQRKPELMDMSPALSDAAAASSGPELPPSLRLGMQFAFSILAHALRKPMRKASPFARATLNPYITILLTFLATAVKDAQALAVLERFIPWADLAALLTAIPRRAMYREQQKERSESAVLLTSGCKPLPEDWCLRGLGWGGKRVYPMGFWGKEANAEDRNVEVEVLDKSEGGDQLDGIIEDEREENEAANELGKRWVRVARAGLKIAKHVDGFVYYPAANEEQRGQWKVEGALAAKVARWQEEERREREEEERRLRGRRWDEDSMDVDDDGGLAAEESTDDSEEDERDTPEIKELKARRRYLQSLLSSSAQARVAPSVPRRRPRGPQIGKPAGSTLRIVQGYTVLVVDTNILLSSLPMISTLVDSLQWTVVIPLPVIMELDGLANNPSALGEAATSASEYITSHIRTHSASLKVQTSRGNYLSSLTIRTEQVDFADDEASWERNMDDLILRAAIWQDEHWIDRSAILQSDGVSRDTTGAAKVVLLSFDRMLRLKARSRQLSAANEQDMASILAPSR</sequence>
<dbReference type="PANTHER" id="PTHR15696">
    <property type="entry name" value="SMG-7 SUPPRESSOR WITH MORPHOLOGICAL EFFECT ON GENITALIA PROTEIN 7"/>
    <property type="match status" value="1"/>
</dbReference>
<feature type="region of interest" description="Disordered" evidence="1">
    <location>
        <begin position="492"/>
        <end position="540"/>
    </location>
</feature>
<dbReference type="GO" id="GO:0070034">
    <property type="term" value="F:telomerase RNA binding"/>
    <property type="evidence" value="ECO:0007669"/>
    <property type="project" value="TreeGrafter"/>
</dbReference>
<dbReference type="OrthoDB" id="2017974at2759"/>
<dbReference type="GO" id="GO:0000184">
    <property type="term" value="P:nuclear-transcribed mRNA catabolic process, nonsense-mediated decay"/>
    <property type="evidence" value="ECO:0007669"/>
    <property type="project" value="TreeGrafter"/>
</dbReference>
<evidence type="ECO:0000313" key="4">
    <source>
        <dbReference type="Proteomes" id="UP000076727"/>
    </source>
</evidence>
<feature type="compositionally biased region" description="Polar residues" evidence="1">
    <location>
        <begin position="116"/>
        <end position="130"/>
    </location>
</feature>
<accession>A0A165MB73</accession>
<dbReference type="SUPFAM" id="SSF88723">
    <property type="entry name" value="PIN domain-like"/>
    <property type="match status" value="1"/>
</dbReference>
<feature type="region of interest" description="Disordered" evidence="1">
    <location>
        <begin position="297"/>
        <end position="338"/>
    </location>
</feature>
<dbReference type="InterPro" id="IPR045153">
    <property type="entry name" value="Est1/Ebs1-like"/>
</dbReference>
<evidence type="ECO:0000259" key="2">
    <source>
        <dbReference type="SMART" id="SM00670"/>
    </source>
</evidence>
<dbReference type="SUPFAM" id="SSF48452">
    <property type="entry name" value="TPR-like"/>
    <property type="match status" value="1"/>
</dbReference>
<feature type="compositionally biased region" description="Basic and acidic residues" evidence="1">
    <location>
        <begin position="746"/>
        <end position="756"/>
    </location>
</feature>
<gene>
    <name evidence="3" type="ORF">DAEQUDRAFT_697166</name>
</gene>
<feature type="compositionally biased region" description="Gly residues" evidence="1">
    <location>
        <begin position="323"/>
        <end position="335"/>
    </location>
</feature>
<keyword evidence="4" id="KW-1185">Reference proteome</keyword>
<dbReference type="GO" id="GO:0004540">
    <property type="term" value="F:RNA nuclease activity"/>
    <property type="evidence" value="ECO:0007669"/>
    <property type="project" value="UniProtKB-ARBA"/>
</dbReference>
<feature type="compositionally biased region" description="Low complexity" evidence="1">
    <location>
        <begin position="163"/>
        <end position="173"/>
    </location>
</feature>
<feature type="compositionally biased region" description="Low complexity" evidence="1">
    <location>
        <begin position="219"/>
        <end position="228"/>
    </location>
</feature>
<dbReference type="Pfam" id="PF13638">
    <property type="entry name" value="PIN_4"/>
    <property type="match status" value="1"/>
</dbReference>
<dbReference type="CDD" id="cd09880">
    <property type="entry name" value="PIN_Smg5-6-like"/>
    <property type="match status" value="1"/>
</dbReference>
<dbReference type="InterPro" id="IPR002716">
    <property type="entry name" value="PIN_dom"/>
</dbReference>
<evidence type="ECO:0000256" key="1">
    <source>
        <dbReference type="SAM" id="MobiDB-lite"/>
    </source>
</evidence>
<reference evidence="3 4" key="1">
    <citation type="journal article" date="2016" name="Mol. Biol. Evol.">
        <title>Comparative Genomics of Early-Diverging Mushroom-Forming Fungi Provides Insights into the Origins of Lignocellulose Decay Capabilities.</title>
        <authorList>
            <person name="Nagy L.G."/>
            <person name="Riley R."/>
            <person name="Tritt A."/>
            <person name="Adam C."/>
            <person name="Daum C."/>
            <person name="Floudas D."/>
            <person name="Sun H."/>
            <person name="Yadav J.S."/>
            <person name="Pangilinan J."/>
            <person name="Larsson K.H."/>
            <person name="Matsuura K."/>
            <person name="Barry K."/>
            <person name="Labutti K."/>
            <person name="Kuo R."/>
            <person name="Ohm R.A."/>
            <person name="Bhattacharya S.S."/>
            <person name="Shirouzu T."/>
            <person name="Yoshinaga Y."/>
            <person name="Martin F.M."/>
            <person name="Grigoriev I.V."/>
            <person name="Hibbett D.S."/>
        </authorList>
    </citation>
    <scope>NUCLEOTIDE SEQUENCE [LARGE SCALE GENOMIC DNA]</scope>
    <source>
        <strain evidence="3 4">L-15889</strain>
    </source>
</reference>
<dbReference type="InterPro" id="IPR029060">
    <property type="entry name" value="PIN-like_dom_sf"/>
</dbReference>
<feature type="compositionally biased region" description="Low complexity" evidence="1">
    <location>
        <begin position="777"/>
        <end position="788"/>
    </location>
</feature>
<feature type="region of interest" description="Disordered" evidence="1">
    <location>
        <begin position="1"/>
        <end position="180"/>
    </location>
</feature>
<feature type="region of interest" description="Disordered" evidence="1">
    <location>
        <begin position="196"/>
        <end position="228"/>
    </location>
</feature>
<dbReference type="GO" id="GO:0042162">
    <property type="term" value="F:telomeric DNA binding"/>
    <property type="evidence" value="ECO:0007669"/>
    <property type="project" value="TreeGrafter"/>
</dbReference>
<dbReference type="PANTHER" id="PTHR15696:SF0">
    <property type="entry name" value="TELOMERASE-BINDING PROTEIN EST1A"/>
    <property type="match status" value="1"/>
</dbReference>
<feature type="region of interest" description="Disordered" evidence="1">
    <location>
        <begin position="245"/>
        <end position="275"/>
    </location>
</feature>
<feature type="compositionally biased region" description="Low complexity" evidence="1">
    <location>
        <begin position="46"/>
        <end position="62"/>
    </location>
</feature>
<feature type="region of interest" description="Disordered" evidence="1">
    <location>
        <begin position="1072"/>
        <end position="1097"/>
    </location>
</feature>
<feature type="domain" description="PIN" evidence="2">
    <location>
        <begin position="1108"/>
        <end position="1258"/>
    </location>
</feature>
<dbReference type="EMBL" id="KV429105">
    <property type="protein sequence ID" value="KZT65453.1"/>
    <property type="molecule type" value="Genomic_DNA"/>
</dbReference>
<feature type="region of interest" description="Disordered" evidence="1">
    <location>
        <begin position="1027"/>
        <end position="1058"/>
    </location>
</feature>
<dbReference type="Proteomes" id="UP000076727">
    <property type="component" value="Unassembled WGS sequence"/>
</dbReference>
<feature type="compositionally biased region" description="Polar residues" evidence="1">
    <location>
        <begin position="245"/>
        <end position="255"/>
    </location>
</feature>
<dbReference type="STRING" id="1314783.A0A165MB73"/>
<proteinExistence type="predicted"/>
<dbReference type="InterPro" id="IPR011990">
    <property type="entry name" value="TPR-like_helical_dom_sf"/>
</dbReference>
<dbReference type="GO" id="GO:0005697">
    <property type="term" value="C:telomerase holoenzyme complex"/>
    <property type="evidence" value="ECO:0007669"/>
    <property type="project" value="TreeGrafter"/>
</dbReference>